<reference evidence="3 4" key="1">
    <citation type="submission" date="2014-04" db="EMBL/GenBank/DDBJ databases">
        <authorList>
            <consortium name="DOE Joint Genome Institute"/>
            <person name="Kuo A."/>
            <person name="Ruytinx J."/>
            <person name="Rineau F."/>
            <person name="Colpaert J."/>
            <person name="Kohler A."/>
            <person name="Nagy L.G."/>
            <person name="Floudas D."/>
            <person name="Copeland A."/>
            <person name="Barry K.W."/>
            <person name="Cichocki N."/>
            <person name="Veneault-Fourrey C."/>
            <person name="LaButti K."/>
            <person name="Lindquist E.A."/>
            <person name="Lipzen A."/>
            <person name="Lundell T."/>
            <person name="Morin E."/>
            <person name="Murat C."/>
            <person name="Sun H."/>
            <person name="Tunlid A."/>
            <person name="Henrissat B."/>
            <person name="Grigoriev I.V."/>
            <person name="Hibbett D.S."/>
            <person name="Martin F."/>
            <person name="Nordberg H.P."/>
            <person name="Cantor M.N."/>
            <person name="Hua S.X."/>
        </authorList>
    </citation>
    <scope>NUCLEOTIDE SEQUENCE [LARGE SCALE GENOMIC DNA]</scope>
    <source>
        <strain evidence="3 4">UH-Slu-Lm8-n1</strain>
    </source>
</reference>
<gene>
    <name evidence="3" type="ORF">CY34DRAFT_18581</name>
</gene>
<organism evidence="3 4">
    <name type="scientific">Suillus luteus UH-Slu-Lm8-n1</name>
    <dbReference type="NCBI Taxonomy" id="930992"/>
    <lineage>
        <taxon>Eukaryota</taxon>
        <taxon>Fungi</taxon>
        <taxon>Dikarya</taxon>
        <taxon>Basidiomycota</taxon>
        <taxon>Agaricomycotina</taxon>
        <taxon>Agaricomycetes</taxon>
        <taxon>Agaricomycetidae</taxon>
        <taxon>Boletales</taxon>
        <taxon>Suillineae</taxon>
        <taxon>Suillaceae</taxon>
        <taxon>Suillus</taxon>
    </lineage>
</organism>
<feature type="transmembrane region" description="Helical" evidence="2">
    <location>
        <begin position="60"/>
        <end position="84"/>
    </location>
</feature>
<name>A0A0D0A4E9_9AGAM</name>
<feature type="compositionally biased region" description="Acidic residues" evidence="1">
    <location>
        <begin position="10"/>
        <end position="21"/>
    </location>
</feature>
<accession>A0A0D0A4E9</accession>
<evidence type="ECO:0000256" key="2">
    <source>
        <dbReference type="SAM" id="Phobius"/>
    </source>
</evidence>
<evidence type="ECO:0000313" key="3">
    <source>
        <dbReference type="EMBL" id="KIK33114.1"/>
    </source>
</evidence>
<dbReference type="InParanoid" id="A0A0D0A4E9"/>
<keyword evidence="2" id="KW-0472">Membrane</keyword>
<reference evidence="4" key="2">
    <citation type="submission" date="2015-01" db="EMBL/GenBank/DDBJ databases">
        <title>Evolutionary Origins and Diversification of the Mycorrhizal Mutualists.</title>
        <authorList>
            <consortium name="DOE Joint Genome Institute"/>
            <consortium name="Mycorrhizal Genomics Consortium"/>
            <person name="Kohler A."/>
            <person name="Kuo A."/>
            <person name="Nagy L.G."/>
            <person name="Floudas D."/>
            <person name="Copeland A."/>
            <person name="Barry K.W."/>
            <person name="Cichocki N."/>
            <person name="Veneault-Fourrey C."/>
            <person name="LaButti K."/>
            <person name="Lindquist E.A."/>
            <person name="Lipzen A."/>
            <person name="Lundell T."/>
            <person name="Morin E."/>
            <person name="Murat C."/>
            <person name="Riley R."/>
            <person name="Ohm R."/>
            <person name="Sun H."/>
            <person name="Tunlid A."/>
            <person name="Henrissat B."/>
            <person name="Grigoriev I.V."/>
            <person name="Hibbett D.S."/>
            <person name="Martin F."/>
        </authorList>
    </citation>
    <scope>NUCLEOTIDE SEQUENCE [LARGE SCALE GENOMIC DNA]</scope>
    <source>
        <strain evidence="4">UH-Slu-Lm8-n1</strain>
    </source>
</reference>
<dbReference type="EMBL" id="KN836021">
    <property type="protein sequence ID" value="KIK33114.1"/>
    <property type="molecule type" value="Genomic_DNA"/>
</dbReference>
<keyword evidence="2" id="KW-0812">Transmembrane</keyword>
<keyword evidence="4" id="KW-1185">Reference proteome</keyword>
<protein>
    <submittedName>
        <fullName evidence="3">Uncharacterized protein</fullName>
    </submittedName>
</protein>
<proteinExistence type="predicted"/>
<keyword evidence="2" id="KW-1133">Transmembrane helix</keyword>
<dbReference type="HOGENOM" id="CLU_2414787_0_0_1"/>
<evidence type="ECO:0000313" key="4">
    <source>
        <dbReference type="Proteomes" id="UP000054485"/>
    </source>
</evidence>
<dbReference type="AlphaFoldDB" id="A0A0D0A4E9"/>
<dbReference type="STRING" id="930992.A0A0D0A4E9"/>
<sequence>MDGEKAERAESDEDESDDEDDKVVFAFSRCLNPPSWFPSNTNPSRGFPAIPSSKSKKPAVAFSVFLCTSVASCGLYLALVRTVIPARRRRRD</sequence>
<feature type="region of interest" description="Disordered" evidence="1">
    <location>
        <begin position="1"/>
        <end position="21"/>
    </location>
</feature>
<dbReference type="Proteomes" id="UP000054485">
    <property type="component" value="Unassembled WGS sequence"/>
</dbReference>
<evidence type="ECO:0000256" key="1">
    <source>
        <dbReference type="SAM" id="MobiDB-lite"/>
    </source>
</evidence>